<name>A0A1D8CZN2_CHLLM</name>
<dbReference type="EMBL" id="CP017305">
    <property type="protein sequence ID" value="AOS83273.1"/>
    <property type="molecule type" value="Genomic_DNA"/>
</dbReference>
<evidence type="ECO:0008006" key="12">
    <source>
        <dbReference type="Google" id="ProtNLM"/>
    </source>
</evidence>
<feature type="transmembrane region" description="Helical" evidence="9">
    <location>
        <begin position="32"/>
        <end position="50"/>
    </location>
</feature>
<feature type="transmembrane region" description="Helical" evidence="9">
    <location>
        <begin position="84"/>
        <end position="102"/>
    </location>
</feature>
<evidence type="ECO:0000256" key="9">
    <source>
        <dbReference type="SAM" id="Phobius"/>
    </source>
</evidence>
<dbReference type="GO" id="GO:0005886">
    <property type="term" value="C:plasma membrane"/>
    <property type="evidence" value="ECO:0007669"/>
    <property type="project" value="UniProtKB-SubCell"/>
</dbReference>
<keyword evidence="4 8" id="KW-0812">Transmembrane</keyword>
<dbReference type="Proteomes" id="UP000095185">
    <property type="component" value="Chromosome"/>
</dbReference>
<dbReference type="FunFam" id="1.10.3730.20:FF:000001">
    <property type="entry name" value="Quaternary ammonium compound resistance transporter SugE"/>
    <property type="match status" value="1"/>
</dbReference>
<dbReference type="GO" id="GO:1990961">
    <property type="term" value="P:xenobiotic detoxification by transmembrane export across the plasma membrane"/>
    <property type="evidence" value="ECO:0007669"/>
    <property type="project" value="UniProtKB-ARBA"/>
</dbReference>
<evidence type="ECO:0000313" key="11">
    <source>
        <dbReference type="Proteomes" id="UP000095185"/>
    </source>
</evidence>
<dbReference type="InterPro" id="IPR000390">
    <property type="entry name" value="Small_drug/metabolite_transptr"/>
</dbReference>
<evidence type="ECO:0000256" key="1">
    <source>
        <dbReference type="ARBA" id="ARBA00004651"/>
    </source>
</evidence>
<evidence type="ECO:0000256" key="7">
    <source>
        <dbReference type="ARBA" id="ARBA00038032"/>
    </source>
</evidence>
<dbReference type="PANTHER" id="PTHR30561">
    <property type="entry name" value="SMR FAMILY PROTON-DEPENDENT DRUG EFFLUX TRANSPORTER SUGE"/>
    <property type="match status" value="1"/>
</dbReference>
<dbReference type="PANTHER" id="PTHR30561:SF1">
    <property type="entry name" value="MULTIDRUG TRANSPORTER EMRE"/>
    <property type="match status" value="1"/>
</dbReference>
<keyword evidence="5 9" id="KW-1133">Transmembrane helix</keyword>
<protein>
    <recommendedName>
        <fullName evidence="12">Multidrug transporter</fullName>
    </recommendedName>
</protein>
<comment type="similarity">
    <text evidence="7 8">Belongs to the drug/metabolite transporter (DMT) superfamily. Small multidrug resistance (SMR) (TC 2.A.7.1) family.</text>
</comment>
<dbReference type="RefSeq" id="WP_069808996.1">
    <property type="nucleotide sequence ID" value="NZ_CP017305.1"/>
</dbReference>
<dbReference type="AlphaFoldDB" id="A0A1D8CZN2"/>
<dbReference type="InterPro" id="IPR045324">
    <property type="entry name" value="Small_multidrug_res"/>
</dbReference>
<proteinExistence type="inferred from homology"/>
<accession>A0A1D8CZN2</accession>
<dbReference type="OrthoDB" id="21828at2"/>
<evidence type="ECO:0000256" key="6">
    <source>
        <dbReference type="ARBA" id="ARBA00023136"/>
    </source>
</evidence>
<evidence type="ECO:0000256" key="2">
    <source>
        <dbReference type="ARBA" id="ARBA00022448"/>
    </source>
</evidence>
<dbReference type="SUPFAM" id="SSF103481">
    <property type="entry name" value="Multidrug resistance efflux transporter EmrE"/>
    <property type="match status" value="1"/>
</dbReference>
<keyword evidence="2" id="KW-0813">Transport</keyword>
<evidence type="ECO:0000256" key="8">
    <source>
        <dbReference type="RuleBase" id="RU003942"/>
    </source>
</evidence>
<evidence type="ECO:0000256" key="3">
    <source>
        <dbReference type="ARBA" id="ARBA00022475"/>
    </source>
</evidence>
<evidence type="ECO:0000256" key="4">
    <source>
        <dbReference type="ARBA" id="ARBA00022692"/>
    </source>
</evidence>
<organism evidence="10 11">
    <name type="scientific">Chlorobaculum limnaeum</name>
    <dbReference type="NCBI Taxonomy" id="274537"/>
    <lineage>
        <taxon>Bacteria</taxon>
        <taxon>Pseudomonadati</taxon>
        <taxon>Chlorobiota</taxon>
        <taxon>Chlorobiia</taxon>
        <taxon>Chlorobiales</taxon>
        <taxon>Chlorobiaceae</taxon>
        <taxon>Chlorobaculum</taxon>
    </lineage>
</organism>
<reference evidence="10" key="1">
    <citation type="submission" date="2016-09" db="EMBL/GenBank/DDBJ databases">
        <title>Genome sequence of Chlorobaculum limnaeum.</title>
        <authorList>
            <person name="Liu Z."/>
            <person name="Tank M."/>
            <person name="Bryant D.A."/>
        </authorList>
    </citation>
    <scope>NUCLEOTIDE SEQUENCE [LARGE SCALE GENOMIC DNA]</scope>
    <source>
        <strain evidence="10">DSM 1677</strain>
    </source>
</reference>
<gene>
    <name evidence="10" type="ORF">BIU88_03415</name>
</gene>
<dbReference type="GO" id="GO:0022857">
    <property type="term" value="F:transmembrane transporter activity"/>
    <property type="evidence" value="ECO:0007669"/>
    <property type="project" value="InterPro"/>
</dbReference>
<feature type="transmembrane region" description="Helical" evidence="9">
    <location>
        <begin position="59"/>
        <end position="78"/>
    </location>
</feature>
<comment type="subcellular location">
    <subcellularLocation>
        <location evidence="1 8">Cell membrane</location>
        <topology evidence="1 8">Multi-pass membrane protein</topology>
    </subcellularLocation>
</comment>
<dbReference type="Gene3D" id="1.10.3730.20">
    <property type="match status" value="1"/>
</dbReference>
<dbReference type="STRING" id="274537.BIU88_03415"/>
<dbReference type="KEGG" id="clz:BIU88_03415"/>
<keyword evidence="11" id="KW-1185">Reference proteome</keyword>
<sequence>MPWLYLILAIVTEVSGTTSMKLSAGFSKPLPSVLIFVFYGLSLTFLTLALRTLPVGMSYAIWSALGTALITAIGVLWFGEGINALKVISLILIIAGIAGLHFSQEHMK</sequence>
<dbReference type="Pfam" id="PF00893">
    <property type="entry name" value="Multi_Drug_Res"/>
    <property type="match status" value="1"/>
</dbReference>
<evidence type="ECO:0000256" key="5">
    <source>
        <dbReference type="ARBA" id="ARBA00022989"/>
    </source>
</evidence>
<keyword evidence="3" id="KW-1003">Cell membrane</keyword>
<evidence type="ECO:0000313" key="10">
    <source>
        <dbReference type="EMBL" id="AOS83273.1"/>
    </source>
</evidence>
<keyword evidence="6 9" id="KW-0472">Membrane</keyword>
<dbReference type="InterPro" id="IPR037185">
    <property type="entry name" value="EmrE-like"/>
</dbReference>